<proteinExistence type="predicted"/>
<sequence>MLNLVYKAGNAYTTTFVFKGIFLYISAYFFPPSLLMNCAFCCNMCYICDNPIASVCQMSTSLVCMSPNLCFVLVER</sequence>
<name>A0A8J6EVA4_ELECQ</name>
<organism evidence="1 2">
    <name type="scientific">Eleutherodactylus coqui</name>
    <name type="common">Puerto Rican coqui</name>
    <dbReference type="NCBI Taxonomy" id="57060"/>
    <lineage>
        <taxon>Eukaryota</taxon>
        <taxon>Metazoa</taxon>
        <taxon>Chordata</taxon>
        <taxon>Craniata</taxon>
        <taxon>Vertebrata</taxon>
        <taxon>Euteleostomi</taxon>
        <taxon>Amphibia</taxon>
        <taxon>Batrachia</taxon>
        <taxon>Anura</taxon>
        <taxon>Neobatrachia</taxon>
        <taxon>Hyloidea</taxon>
        <taxon>Eleutherodactylidae</taxon>
        <taxon>Eleutherodactylinae</taxon>
        <taxon>Eleutherodactylus</taxon>
        <taxon>Eleutherodactylus</taxon>
    </lineage>
</organism>
<dbReference type="EMBL" id="WNTK01000012">
    <property type="protein sequence ID" value="KAG9475575.1"/>
    <property type="molecule type" value="Genomic_DNA"/>
</dbReference>
<protein>
    <submittedName>
        <fullName evidence="1">Uncharacterized protein</fullName>
    </submittedName>
</protein>
<keyword evidence="2" id="KW-1185">Reference proteome</keyword>
<comment type="caution">
    <text evidence="1">The sequence shown here is derived from an EMBL/GenBank/DDBJ whole genome shotgun (WGS) entry which is preliminary data.</text>
</comment>
<reference evidence="1" key="1">
    <citation type="thesis" date="2020" institute="ProQuest LLC" country="789 East Eisenhower Parkway, Ann Arbor, MI, USA">
        <title>Comparative Genomics and Chromosome Evolution.</title>
        <authorList>
            <person name="Mudd A.B."/>
        </authorList>
    </citation>
    <scope>NUCLEOTIDE SEQUENCE</scope>
    <source>
        <strain evidence="1">HN-11 Male</strain>
        <tissue evidence="1">Kidney and liver</tissue>
    </source>
</reference>
<dbReference type="AlphaFoldDB" id="A0A8J6EVA4"/>
<accession>A0A8J6EVA4</accession>
<dbReference type="Proteomes" id="UP000770717">
    <property type="component" value="Unassembled WGS sequence"/>
</dbReference>
<evidence type="ECO:0000313" key="2">
    <source>
        <dbReference type="Proteomes" id="UP000770717"/>
    </source>
</evidence>
<gene>
    <name evidence="1" type="ORF">GDO78_003792</name>
</gene>
<evidence type="ECO:0000313" key="1">
    <source>
        <dbReference type="EMBL" id="KAG9475575.1"/>
    </source>
</evidence>